<accession>A0A343JC51</accession>
<dbReference type="GO" id="GO:0016758">
    <property type="term" value="F:hexosyltransferase activity"/>
    <property type="evidence" value="ECO:0007669"/>
    <property type="project" value="UniProtKB-ARBA"/>
</dbReference>
<dbReference type="KEGG" id="cia:BEN51_06330"/>
<reference evidence="2 3" key="1">
    <citation type="submission" date="2016-08" db="EMBL/GenBank/DDBJ databases">
        <title>Complete Genome Sequence Of The Indigo Reducing Clostridium isatidis DSM15098.</title>
        <authorList>
            <person name="Little G.T."/>
            <person name="Minton N.P."/>
        </authorList>
    </citation>
    <scope>NUCLEOTIDE SEQUENCE [LARGE SCALE GENOMIC DNA]</scope>
    <source>
        <strain evidence="2 3">DSM 15098</strain>
    </source>
</reference>
<keyword evidence="3" id="KW-1185">Reference proteome</keyword>
<dbReference type="SUPFAM" id="SSF53335">
    <property type="entry name" value="S-adenosyl-L-methionine-dependent methyltransferases"/>
    <property type="match status" value="1"/>
</dbReference>
<dbReference type="InterPro" id="IPR029063">
    <property type="entry name" value="SAM-dependent_MTases_sf"/>
</dbReference>
<dbReference type="PANTHER" id="PTHR22916">
    <property type="entry name" value="GLYCOSYLTRANSFERASE"/>
    <property type="match status" value="1"/>
</dbReference>
<dbReference type="Proteomes" id="UP000264883">
    <property type="component" value="Chromosome"/>
</dbReference>
<gene>
    <name evidence="2" type="ORF">BEN51_06330</name>
</gene>
<dbReference type="SUPFAM" id="SSF53448">
    <property type="entry name" value="Nucleotide-diphospho-sugar transferases"/>
    <property type="match status" value="1"/>
</dbReference>
<dbReference type="Gene3D" id="3.40.50.720">
    <property type="entry name" value="NAD(P)-binding Rossmann-like Domain"/>
    <property type="match status" value="1"/>
</dbReference>
<dbReference type="EMBL" id="CP016786">
    <property type="protein sequence ID" value="ASW43109.1"/>
    <property type="molecule type" value="Genomic_DNA"/>
</dbReference>
<dbReference type="AlphaFoldDB" id="A0A343JC51"/>
<proteinExistence type="predicted"/>
<dbReference type="Pfam" id="PF00535">
    <property type="entry name" value="Glycos_transf_2"/>
    <property type="match status" value="1"/>
</dbReference>
<dbReference type="OrthoDB" id="9785185at2"/>
<dbReference type="PANTHER" id="PTHR22916:SF3">
    <property type="entry name" value="UDP-GLCNAC:BETAGAL BETA-1,3-N-ACETYLGLUCOSAMINYLTRANSFERASE-LIKE PROTEIN 1"/>
    <property type="match status" value="1"/>
</dbReference>
<name>A0A343JC51_9CLOT</name>
<organism evidence="2 3">
    <name type="scientific">Clostridium isatidis</name>
    <dbReference type="NCBI Taxonomy" id="182773"/>
    <lineage>
        <taxon>Bacteria</taxon>
        <taxon>Bacillati</taxon>
        <taxon>Bacillota</taxon>
        <taxon>Clostridia</taxon>
        <taxon>Eubacteriales</taxon>
        <taxon>Clostridiaceae</taxon>
        <taxon>Clostridium</taxon>
    </lineage>
</organism>
<protein>
    <recommendedName>
        <fullName evidence="1">Glycosyltransferase 2-like domain-containing protein</fullName>
    </recommendedName>
</protein>
<sequence>MNKPLVSIIIPVYNGANYLKDAIDSALAQTYPNIEVLVINDGSNDNGLTENIALSYGDKIRYFYKENGGVASALNLAIKNMKGEYFSWLSHDDMYYPNKIERQIQELYKNGDLKSIVYSAYDLLDVNSQVITHVFLKSTYSEEKLTNSVFPVLQGLVSGCSLLIHKSHFERIGLFNTDLITTQDYDLWFRMFRWQKIIYINEPLIIVRIHNDQGSKTISCHNEERCRLHIGFLETLTEDEMISMYGSPYNFYNRMCCYFKGGKMEEAYRYANKKLQEADIPSDISEKILLLKKYIQKISNDKADKLCIFCAGEYGTRLYHELKSRLINVDYFSDNNSKKWGYLFENIYCISPKELERDKEHTLVIVATRTPDGIVNQLLSNGFPYVITKQELDKILIDIPPIKWISSLESIENLDYSSKDILSLINRFNETIFDLCKYYEDRLKDFILKK</sequence>
<dbReference type="InterPro" id="IPR029044">
    <property type="entry name" value="Nucleotide-diphossugar_trans"/>
</dbReference>
<evidence type="ECO:0000313" key="3">
    <source>
        <dbReference type="Proteomes" id="UP000264883"/>
    </source>
</evidence>
<evidence type="ECO:0000259" key="1">
    <source>
        <dbReference type="Pfam" id="PF00535"/>
    </source>
</evidence>
<dbReference type="RefSeq" id="WP_119865247.1">
    <property type="nucleotide sequence ID" value="NZ_CP016786.1"/>
</dbReference>
<evidence type="ECO:0000313" key="2">
    <source>
        <dbReference type="EMBL" id="ASW43109.1"/>
    </source>
</evidence>
<feature type="domain" description="Glycosyltransferase 2-like" evidence="1">
    <location>
        <begin position="7"/>
        <end position="167"/>
    </location>
</feature>
<dbReference type="InterPro" id="IPR001173">
    <property type="entry name" value="Glyco_trans_2-like"/>
</dbReference>
<dbReference type="Gene3D" id="3.90.550.10">
    <property type="entry name" value="Spore Coat Polysaccharide Biosynthesis Protein SpsA, Chain A"/>
    <property type="match status" value="1"/>
</dbReference>